<dbReference type="PANTHER" id="PTHR33963">
    <property type="entry name" value="MKRN2 OPPOSITE STRAND PROTEIN"/>
    <property type="match status" value="1"/>
</dbReference>
<dbReference type="InterPro" id="IPR053921">
    <property type="entry name" value="MKRN2OS-like_C"/>
</dbReference>
<dbReference type="Proteomes" id="UP000277928">
    <property type="component" value="Unassembled WGS sequence"/>
</dbReference>
<dbReference type="AlphaFoldDB" id="A0A3P6SV23"/>
<gene>
    <name evidence="2" type="ORF">NLS_LOCUS4327</name>
</gene>
<evidence type="ECO:0000313" key="3">
    <source>
        <dbReference type="Proteomes" id="UP000277928"/>
    </source>
</evidence>
<dbReference type="PANTHER" id="PTHR33963:SF2">
    <property type="entry name" value="MKRN2 OPPOSITE STRAND PROTEIN"/>
    <property type="match status" value="1"/>
</dbReference>
<dbReference type="EMBL" id="UYRX01000273">
    <property type="protein sequence ID" value="VDK79046.1"/>
    <property type="molecule type" value="Genomic_DNA"/>
</dbReference>
<keyword evidence="3" id="KW-1185">Reference proteome</keyword>
<dbReference type="InterPro" id="IPR032016">
    <property type="entry name" value="MKRN2OS-like"/>
</dbReference>
<organism evidence="2 3">
    <name type="scientific">Litomosoides sigmodontis</name>
    <name type="common">Filarial nematode worm</name>
    <dbReference type="NCBI Taxonomy" id="42156"/>
    <lineage>
        <taxon>Eukaryota</taxon>
        <taxon>Metazoa</taxon>
        <taxon>Ecdysozoa</taxon>
        <taxon>Nematoda</taxon>
        <taxon>Chromadorea</taxon>
        <taxon>Rhabditida</taxon>
        <taxon>Spirurina</taxon>
        <taxon>Spiruromorpha</taxon>
        <taxon>Filarioidea</taxon>
        <taxon>Onchocercidae</taxon>
        <taxon>Litomosoides</taxon>
    </lineage>
</organism>
<dbReference type="OMA" id="YDFVVEF"/>
<feature type="domain" description="MKRN2 opposite strand protein-like C-terminal" evidence="1">
    <location>
        <begin position="13"/>
        <end position="157"/>
    </location>
</feature>
<reference evidence="2 3" key="1">
    <citation type="submission" date="2018-08" db="EMBL/GenBank/DDBJ databases">
        <authorList>
            <person name="Laetsch R D."/>
            <person name="Stevens L."/>
            <person name="Kumar S."/>
            <person name="Blaxter L. M."/>
        </authorList>
    </citation>
    <scope>NUCLEOTIDE SEQUENCE [LARGE SCALE GENOMIC DNA]</scope>
</reference>
<evidence type="ECO:0000259" key="1">
    <source>
        <dbReference type="Pfam" id="PF16044"/>
    </source>
</evidence>
<accession>A0A3P6SV23</accession>
<protein>
    <recommendedName>
        <fullName evidence="1">MKRN2 opposite strand protein-like C-terminal domain-containing protein</fullName>
    </recommendedName>
</protein>
<dbReference type="Pfam" id="PF16044">
    <property type="entry name" value="DUF4796_C"/>
    <property type="match status" value="1"/>
</dbReference>
<evidence type="ECO:0000313" key="2">
    <source>
        <dbReference type="EMBL" id="VDK79046.1"/>
    </source>
</evidence>
<proteinExistence type="predicted"/>
<name>A0A3P6SV23_LITSI</name>
<dbReference type="OrthoDB" id="10065749at2759"/>
<sequence length="169" mass="19727">MQITDNTSRCTVLPNPFLSTNTGYCCIVLKPSTNSFIKYKLGDNLHIGLSNSKGFVFSYTMDGIIVESFWDDCICIYRFDDSEMCDKMMKMFVRRCCSQFSRQHYDKRNWNCYDFVVEFLVDIGVLKRATCAKEQFVAEYVCKALQRVLRYCSLLNRLSQCKANYIALF</sequence>